<dbReference type="GO" id="GO:0000731">
    <property type="term" value="P:DNA synthesis involved in DNA repair"/>
    <property type="evidence" value="ECO:0007669"/>
    <property type="project" value="TreeGrafter"/>
</dbReference>
<name>A0A377XQ87_KLEPN</name>
<protein>
    <submittedName>
        <fullName evidence="2">Holliday junction DNA helicase</fullName>
    </submittedName>
</protein>
<dbReference type="AlphaFoldDB" id="A0A377XQ87"/>
<proteinExistence type="predicted"/>
<dbReference type="InterPro" id="IPR003959">
    <property type="entry name" value="ATPase_AAA_core"/>
</dbReference>
<keyword evidence="2" id="KW-0378">Hydrolase</keyword>
<accession>A0A377XQ87</accession>
<dbReference type="PANTHER" id="PTHR13779">
    <property type="entry name" value="WERNER HELICASE-INTERACTING PROTEIN 1 FAMILY MEMBER"/>
    <property type="match status" value="1"/>
</dbReference>
<dbReference type="SUPFAM" id="SSF52540">
    <property type="entry name" value="P-loop containing nucleoside triphosphate hydrolases"/>
    <property type="match status" value="1"/>
</dbReference>
<dbReference type="GO" id="GO:0008047">
    <property type="term" value="F:enzyme activator activity"/>
    <property type="evidence" value="ECO:0007669"/>
    <property type="project" value="TreeGrafter"/>
</dbReference>
<dbReference type="GO" id="GO:0005524">
    <property type="term" value="F:ATP binding"/>
    <property type="evidence" value="ECO:0007669"/>
    <property type="project" value="InterPro"/>
</dbReference>
<dbReference type="EMBL" id="UGLH01000006">
    <property type="protein sequence ID" value="STT85417.1"/>
    <property type="molecule type" value="Genomic_DNA"/>
</dbReference>
<dbReference type="Pfam" id="PF00004">
    <property type="entry name" value="AAA"/>
    <property type="match status" value="1"/>
</dbReference>
<keyword evidence="2" id="KW-0347">Helicase</keyword>
<organism evidence="2 3">
    <name type="scientific">Klebsiella pneumoniae</name>
    <dbReference type="NCBI Taxonomy" id="573"/>
    <lineage>
        <taxon>Bacteria</taxon>
        <taxon>Pseudomonadati</taxon>
        <taxon>Pseudomonadota</taxon>
        <taxon>Gammaproteobacteria</taxon>
        <taxon>Enterobacterales</taxon>
        <taxon>Enterobacteriaceae</taxon>
        <taxon>Klebsiella/Raoultella group</taxon>
        <taxon>Klebsiella</taxon>
        <taxon>Klebsiella pneumoniae complex</taxon>
    </lineage>
</organism>
<evidence type="ECO:0000313" key="3">
    <source>
        <dbReference type="Proteomes" id="UP000254340"/>
    </source>
</evidence>
<gene>
    <name evidence="2" type="primary">rarA_2</name>
    <name evidence="2" type="ORF">NCTC5047_06501</name>
</gene>
<keyword evidence="2" id="KW-0547">Nucleotide-binding</keyword>
<evidence type="ECO:0000259" key="1">
    <source>
        <dbReference type="Pfam" id="PF00004"/>
    </source>
</evidence>
<dbReference type="InterPro" id="IPR051314">
    <property type="entry name" value="AAA_ATPase_RarA/MGS1/WRNIP1"/>
</dbReference>
<dbReference type="Proteomes" id="UP000254340">
    <property type="component" value="Unassembled WGS sequence"/>
</dbReference>
<dbReference type="InterPro" id="IPR027417">
    <property type="entry name" value="P-loop_NTPase"/>
</dbReference>
<keyword evidence="2" id="KW-0067">ATP-binding</keyword>
<feature type="domain" description="ATPase AAA-type core" evidence="1">
    <location>
        <begin position="10"/>
        <end position="65"/>
    </location>
</feature>
<sequence length="71" mass="7724">MSARGKIATSAGGTILFVDEVHRFNKSQQDAFLPHIEDGTITFIGATTENPSFELNSALLSRARVYLLKIG</sequence>
<reference evidence="2 3" key="1">
    <citation type="submission" date="2018-06" db="EMBL/GenBank/DDBJ databases">
        <authorList>
            <consortium name="Pathogen Informatics"/>
            <person name="Doyle S."/>
        </authorList>
    </citation>
    <scope>NUCLEOTIDE SEQUENCE [LARGE SCALE GENOMIC DNA]</scope>
    <source>
        <strain evidence="2 3">NCTC5047</strain>
    </source>
</reference>
<dbReference type="GO" id="GO:0017116">
    <property type="term" value="F:single-stranded DNA helicase activity"/>
    <property type="evidence" value="ECO:0007669"/>
    <property type="project" value="TreeGrafter"/>
</dbReference>
<dbReference type="PANTHER" id="PTHR13779:SF7">
    <property type="entry name" value="ATPASE WRNIP1"/>
    <property type="match status" value="1"/>
</dbReference>
<dbReference type="GO" id="GO:0006261">
    <property type="term" value="P:DNA-templated DNA replication"/>
    <property type="evidence" value="ECO:0007669"/>
    <property type="project" value="TreeGrafter"/>
</dbReference>
<dbReference type="Gene3D" id="3.40.50.300">
    <property type="entry name" value="P-loop containing nucleotide triphosphate hydrolases"/>
    <property type="match status" value="1"/>
</dbReference>
<evidence type="ECO:0000313" key="2">
    <source>
        <dbReference type="EMBL" id="STT85417.1"/>
    </source>
</evidence>
<dbReference type="GO" id="GO:0016887">
    <property type="term" value="F:ATP hydrolysis activity"/>
    <property type="evidence" value="ECO:0007669"/>
    <property type="project" value="InterPro"/>
</dbReference>